<dbReference type="GO" id="GO:0016020">
    <property type="term" value="C:membrane"/>
    <property type="evidence" value="ECO:0007669"/>
    <property type="project" value="UniProtKB-SubCell"/>
</dbReference>
<protein>
    <submittedName>
        <fullName evidence="9">G-protein coupled receptors family 1 profile domain-containing protein</fullName>
    </submittedName>
</protein>
<feature type="transmembrane region" description="Helical" evidence="6">
    <location>
        <begin position="141"/>
        <end position="161"/>
    </location>
</feature>
<evidence type="ECO:0000256" key="2">
    <source>
        <dbReference type="ARBA" id="ARBA00022692"/>
    </source>
</evidence>
<proteinExistence type="predicted"/>
<dbReference type="PROSITE" id="PS50262">
    <property type="entry name" value="G_PROTEIN_RECEP_F1_2"/>
    <property type="match status" value="1"/>
</dbReference>
<dbReference type="Pfam" id="PF10324">
    <property type="entry name" value="7TM_GPCR_Srw"/>
    <property type="match status" value="1"/>
</dbReference>
<comment type="subcellular location">
    <subcellularLocation>
        <location evidence="1">Membrane</location>
    </subcellularLocation>
</comment>
<feature type="compositionally biased region" description="Basic and acidic residues" evidence="5">
    <location>
        <begin position="243"/>
        <end position="256"/>
    </location>
</feature>
<keyword evidence="2 6" id="KW-0812">Transmembrane</keyword>
<evidence type="ECO:0000259" key="7">
    <source>
        <dbReference type="PROSITE" id="PS50262"/>
    </source>
</evidence>
<name>A0A914XLJ9_9BILA</name>
<keyword evidence="8" id="KW-1185">Reference proteome</keyword>
<dbReference type="Proteomes" id="UP000887566">
    <property type="component" value="Unplaced"/>
</dbReference>
<dbReference type="GO" id="GO:0008528">
    <property type="term" value="F:G protein-coupled peptide receptor activity"/>
    <property type="evidence" value="ECO:0007669"/>
    <property type="project" value="InterPro"/>
</dbReference>
<evidence type="ECO:0000256" key="6">
    <source>
        <dbReference type="SAM" id="Phobius"/>
    </source>
</evidence>
<dbReference type="Gene3D" id="1.20.1070.10">
    <property type="entry name" value="Rhodopsin 7-helix transmembrane proteins"/>
    <property type="match status" value="1"/>
</dbReference>
<accession>A0A914XLJ9</accession>
<feature type="region of interest" description="Disordered" evidence="5">
    <location>
        <begin position="243"/>
        <end position="288"/>
    </location>
</feature>
<dbReference type="InterPro" id="IPR019427">
    <property type="entry name" value="7TM_GPCR_serpentine_rcpt_Srw"/>
</dbReference>
<dbReference type="PANTHER" id="PTHR46895:SF2">
    <property type="entry name" value="G-PROTEIN COUPLED RECEPTORS FAMILY 1 PROFILE DOMAIN-CONTAINING PROTEIN"/>
    <property type="match status" value="1"/>
</dbReference>
<dbReference type="InterPro" id="IPR017452">
    <property type="entry name" value="GPCR_Rhodpsn_7TM"/>
</dbReference>
<evidence type="ECO:0000256" key="3">
    <source>
        <dbReference type="ARBA" id="ARBA00022989"/>
    </source>
</evidence>
<organism evidence="8 9">
    <name type="scientific">Plectus sambesii</name>
    <dbReference type="NCBI Taxonomy" id="2011161"/>
    <lineage>
        <taxon>Eukaryota</taxon>
        <taxon>Metazoa</taxon>
        <taxon>Ecdysozoa</taxon>
        <taxon>Nematoda</taxon>
        <taxon>Chromadorea</taxon>
        <taxon>Plectida</taxon>
        <taxon>Plectina</taxon>
        <taxon>Plectoidea</taxon>
        <taxon>Plectidae</taxon>
        <taxon>Plectus</taxon>
    </lineage>
</organism>
<dbReference type="PRINTS" id="PR00237">
    <property type="entry name" value="GPCRRHODOPSN"/>
</dbReference>
<dbReference type="InterPro" id="IPR000276">
    <property type="entry name" value="GPCR_Rhodpsn"/>
</dbReference>
<feature type="transmembrane region" description="Helical" evidence="6">
    <location>
        <begin position="42"/>
        <end position="62"/>
    </location>
</feature>
<dbReference type="WBParaSite" id="PSAMB.scaffold9364size5057.g32392.t1">
    <property type="protein sequence ID" value="PSAMB.scaffold9364size5057.g32392.t1"/>
    <property type="gene ID" value="PSAMB.scaffold9364size5057.g32392"/>
</dbReference>
<dbReference type="SMART" id="SM01381">
    <property type="entry name" value="7TM_GPCR_Srsx"/>
    <property type="match status" value="1"/>
</dbReference>
<evidence type="ECO:0000313" key="9">
    <source>
        <dbReference type="WBParaSite" id="PSAMB.scaffold9364size5057.g32392.t1"/>
    </source>
</evidence>
<reference evidence="9" key="1">
    <citation type="submission" date="2022-11" db="UniProtKB">
        <authorList>
            <consortium name="WormBaseParasite"/>
        </authorList>
    </citation>
    <scope>IDENTIFICATION</scope>
</reference>
<keyword evidence="4 6" id="KW-0472">Membrane</keyword>
<feature type="domain" description="G-protein coupled receptors family 1 profile" evidence="7">
    <location>
        <begin position="22"/>
        <end position="355"/>
    </location>
</feature>
<sequence>MVMLLSVLLCFFPLQLLFGIFGNSLNLLVLLSKHMRSRTNSLLAATAIADMLFLLAMTPHYMARFPGFNQKQTDGCPKKQLTEGCVTLFHRFYVDYKMNLTFLANWFSAASCWLIVTVSFERLLAIKMPLHARNSACSRRMCALLAVIFGLTAALTFHHNVAFRVERLPWAIDEDSNDTLFRHQLIPQQREYVQSATIANILFVIVCPLALLIIVNFFLIYYLRRRHQFLKMGGARAASIQRTRDRCTSESSDSSRSRALGSGRERMGAATTPLAGERRSNASQWSRQMTSSQRKVTFMVAVIVTSYVISHAPSAVLVVFMYFQANHPITELTFYLTLLSNSLVITGKVANFFLFCTSSAHFRSRLRNIVCGITSKHRHRILSQTKLMSIPIVDRANTPLPAPGSWHDDHLAMDTKV</sequence>
<feature type="transmembrane region" description="Helical" evidence="6">
    <location>
        <begin position="100"/>
        <end position="120"/>
    </location>
</feature>
<evidence type="ECO:0000256" key="4">
    <source>
        <dbReference type="ARBA" id="ARBA00023136"/>
    </source>
</evidence>
<dbReference type="PANTHER" id="PTHR46895">
    <property type="entry name" value="PROTEIN CBG20548-RELATED"/>
    <property type="match status" value="1"/>
</dbReference>
<feature type="transmembrane region" description="Helical" evidence="6">
    <location>
        <begin position="335"/>
        <end position="357"/>
    </location>
</feature>
<evidence type="ECO:0000256" key="5">
    <source>
        <dbReference type="SAM" id="MobiDB-lite"/>
    </source>
</evidence>
<evidence type="ECO:0000313" key="8">
    <source>
        <dbReference type="Proteomes" id="UP000887566"/>
    </source>
</evidence>
<dbReference type="SUPFAM" id="SSF81321">
    <property type="entry name" value="Family A G protein-coupled receptor-like"/>
    <property type="match status" value="1"/>
</dbReference>
<feature type="transmembrane region" description="Helical" evidence="6">
    <location>
        <begin position="6"/>
        <end position="30"/>
    </location>
</feature>
<dbReference type="CDD" id="cd14978">
    <property type="entry name" value="7tmA_FMRFamide_R-like"/>
    <property type="match status" value="1"/>
</dbReference>
<dbReference type="AlphaFoldDB" id="A0A914XLJ9"/>
<evidence type="ECO:0000256" key="1">
    <source>
        <dbReference type="ARBA" id="ARBA00004370"/>
    </source>
</evidence>
<feature type="transmembrane region" description="Helical" evidence="6">
    <location>
        <begin position="201"/>
        <end position="223"/>
    </location>
</feature>
<keyword evidence="3 6" id="KW-1133">Transmembrane helix</keyword>
<feature type="transmembrane region" description="Helical" evidence="6">
    <location>
        <begin position="296"/>
        <end position="323"/>
    </location>
</feature>